<dbReference type="PANTHER" id="PTHR30255:SF2">
    <property type="entry name" value="SINGLE-STRANDED-DNA-SPECIFIC EXONUCLEASE RECJ"/>
    <property type="match status" value="1"/>
</dbReference>
<dbReference type="GO" id="GO:0008409">
    <property type="term" value="F:5'-3' exonuclease activity"/>
    <property type="evidence" value="ECO:0007669"/>
    <property type="project" value="InterPro"/>
</dbReference>
<organism evidence="9 10">
    <name type="scientific">Candidatus Pullilachnospira gallistercoris</name>
    <dbReference type="NCBI Taxonomy" id="2840911"/>
    <lineage>
        <taxon>Bacteria</taxon>
        <taxon>Bacillati</taxon>
        <taxon>Bacillota</taxon>
        <taxon>Clostridia</taxon>
        <taxon>Lachnospirales</taxon>
        <taxon>Lachnospiraceae</taxon>
        <taxon>Lachnospiraceae incertae sedis</taxon>
        <taxon>Candidatus Pullilachnospira</taxon>
    </lineage>
</organism>
<dbReference type="Pfam" id="PF01368">
    <property type="entry name" value="DHH"/>
    <property type="match status" value="1"/>
</dbReference>
<evidence type="ECO:0000313" key="9">
    <source>
        <dbReference type="EMBL" id="HIR69650.1"/>
    </source>
</evidence>
<dbReference type="InterPro" id="IPR038763">
    <property type="entry name" value="DHH_sf"/>
</dbReference>
<keyword evidence="5 9" id="KW-0269">Exonuclease</keyword>
<keyword evidence="3" id="KW-0540">Nuclease</keyword>
<dbReference type="InterPro" id="IPR041122">
    <property type="entry name" value="RecJ_OB"/>
</dbReference>
<proteinExistence type="inferred from homology"/>
<protein>
    <recommendedName>
        <fullName evidence="2">Single-stranded-DNA-specific exonuclease RecJ</fullName>
    </recommendedName>
</protein>
<dbReference type="GO" id="GO:0003676">
    <property type="term" value="F:nucleic acid binding"/>
    <property type="evidence" value="ECO:0007669"/>
    <property type="project" value="InterPro"/>
</dbReference>
<evidence type="ECO:0000256" key="3">
    <source>
        <dbReference type="ARBA" id="ARBA00022722"/>
    </source>
</evidence>
<reference evidence="9" key="1">
    <citation type="submission" date="2020-10" db="EMBL/GenBank/DDBJ databases">
        <authorList>
            <person name="Gilroy R."/>
        </authorList>
    </citation>
    <scope>NUCLEOTIDE SEQUENCE</scope>
    <source>
        <strain evidence="9">ChiSjej5B23-6657</strain>
    </source>
</reference>
<gene>
    <name evidence="9" type="primary">recJ</name>
    <name evidence="9" type="ORF">IAA55_00020</name>
</gene>
<evidence type="ECO:0000256" key="2">
    <source>
        <dbReference type="ARBA" id="ARBA00019841"/>
    </source>
</evidence>
<evidence type="ECO:0000313" key="10">
    <source>
        <dbReference type="Proteomes" id="UP000823912"/>
    </source>
</evidence>
<feature type="domain" description="RecJ OB" evidence="8">
    <location>
        <begin position="460"/>
        <end position="582"/>
    </location>
</feature>
<dbReference type="Gene3D" id="3.10.310.30">
    <property type="match status" value="1"/>
</dbReference>
<dbReference type="InterPro" id="IPR004610">
    <property type="entry name" value="RecJ"/>
</dbReference>
<sequence length="587" mass="65936">MEKWMVYAKRADFNALAEEFGIDPVVARILVNRDLRDEKEIRRYLSPSLDDLGDERLLKGMDQAVSLLRQAIESGAKIRIIGDYDVDGIMSTYILKTALTRCGGEVDYAIPDRVEDGYGMNASMVRRAAEDGRQVLLTCDNGIAAAEEVKLARELGMTVIVTDHHEIPFDEKDGEKQYRIPEADAVINPKQPGCPYPWKNICGAMVAWKLALALYAAFDLPREEAMEFLEFAAFATVGDVMELRGENRSVVALGLKRLQKTKNLGMATLIGRCQLADKPLSAYHIGFVLGPCFNASGRLDTAVRGIELLEEKEPGRAAALAQELQTLNEERKVMTETGVEEAVSWIEREHAQEDAVLVIYLPDLHESLAGIVAGRIRERYYRPTLVLTDAREGVKGSGRSIPEYSMYEKLSQCSDLLTRFGGHPMAAGFSLERENISAFRRRLNELADLTPEDLTEKIMIDVPMPLSYLRPDLIRQLERLEPFGNGNEKPVFAQKGVIIRRAFYIGKQKQYLKFVLETENGCRMDGLYFGDSTAFARDMCAWFGRGLWEAALEGYTGGLRLSLTYYPQINTFRGQEQMQVVITGYCK</sequence>
<name>A0A9D1J9P8_9FIRM</name>
<comment type="similarity">
    <text evidence="1">Belongs to the RecJ family.</text>
</comment>
<reference evidence="9" key="2">
    <citation type="journal article" date="2021" name="PeerJ">
        <title>Extensive microbial diversity within the chicken gut microbiome revealed by metagenomics and culture.</title>
        <authorList>
            <person name="Gilroy R."/>
            <person name="Ravi A."/>
            <person name="Getino M."/>
            <person name="Pursley I."/>
            <person name="Horton D.L."/>
            <person name="Alikhan N.F."/>
            <person name="Baker D."/>
            <person name="Gharbi K."/>
            <person name="Hall N."/>
            <person name="Watson M."/>
            <person name="Adriaenssens E.M."/>
            <person name="Foster-Nyarko E."/>
            <person name="Jarju S."/>
            <person name="Secka A."/>
            <person name="Antonio M."/>
            <person name="Oren A."/>
            <person name="Chaudhuri R.R."/>
            <person name="La Ragione R."/>
            <person name="Hildebrand F."/>
            <person name="Pallen M.J."/>
        </authorList>
    </citation>
    <scope>NUCLEOTIDE SEQUENCE</scope>
    <source>
        <strain evidence="9">ChiSjej5B23-6657</strain>
    </source>
</reference>
<evidence type="ECO:0000259" key="8">
    <source>
        <dbReference type="Pfam" id="PF17768"/>
    </source>
</evidence>
<dbReference type="GO" id="GO:0006310">
    <property type="term" value="P:DNA recombination"/>
    <property type="evidence" value="ECO:0007669"/>
    <property type="project" value="InterPro"/>
</dbReference>
<dbReference type="InterPro" id="IPR003156">
    <property type="entry name" value="DHHA1_dom"/>
</dbReference>
<dbReference type="AlphaFoldDB" id="A0A9D1J9P8"/>
<dbReference type="InterPro" id="IPR001667">
    <property type="entry name" value="DDH_dom"/>
</dbReference>
<keyword evidence="4" id="KW-0378">Hydrolase</keyword>
<feature type="domain" description="DHHA1" evidence="7">
    <location>
        <begin position="355"/>
        <end position="446"/>
    </location>
</feature>
<evidence type="ECO:0000256" key="1">
    <source>
        <dbReference type="ARBA" id="ARBA00005915"/>
    </source>
</evidence>
<accession>A0A9D1J9P8</accession>
<dbReference type="GO" id="GO:0006281">
    <property type="term" value="P:DNA repair"/>
    <property type="evidence" value="ECO:0007669"/>
    <property type="project" value="InterPro"/>
</dbReference>
<dbReference type="Gene3D" id="3.90.1640.30">
    <property type="match status" value="1"/>
</dbReference>
<evidence type="ECO:0000259" key="6">
    <source>
        <dbReference type="Pfam" id="PF01368"/>
    </source>
</evidence>
<evidence type="ECO:0000259" key="7">
    <source>
        <dbReference type="Pfam" id="PF02272"/>
    </source>
</evidence>
<dbReference type="Pfam" id="PF17768">
    <property type="entry name" value="RecJ_OB"/>
    <property type="match status" value="1"/>
</dbReference>
<dbReference type="PANTHER" id="PTHR30255">
    <property type="entry name" value="SINGLE-STRANDED-DNA-SPECIFIC EXONUCLEASE RECJ"/>
    <property type="match status" value="1"/>
</dbReference>
<dbReference type="SUPFAM" id="SSF64182">
    <property type="entry name" value="DHH phosphoesterases"/>
    <property type="match status" value="1"/>
</dbReference>
<dbReference type="NCBIfam" id="TIGR00644">
    <property type="entry name" value="recJ"/>
    <property type="match status" value="1"/>
</dbReference>
<dbReference type="Proteomes" id="UP000823912">
    <property type="component" value="Unassembled WGS sequence"/>
</dbReference>
<evidence type="ECO:0000256" key="5">
    <source>
        <dbReference type="ARBA" id="ARBA00022839"/>
    </source>
</evidence>
<dbReference type="Pfam" id="PF02272">
    <property type="entry name" value="DHHA1"/>
    <property type="match status" value="1"/>
</dbReference>
<dbReference type="InterPro" id="IPR051673">
    <property type="entry name" value="SSDNA_exonuclease_RecJ"/>
</dbReference>
<evidence type="ECO:0000256" key="4">
    <source>
        <dbReference type="ARBA" id="ARBA00022801"/>
    </source>
</evidence>
<dbReference type="EMBL" id="DVHM01000001">
    <property type="protein sequence ID" value="HIR69650.1"/>
    <property type="molecule type" value="Genomic_DNA"/>
</dbReference>
<feature type="domain" description="DDH" evidence="6">
    <location>
        <begin position="77"/>
        <end position="220"/>
    </location>
</feature>
<comment type="caution">
    <text evidence="9">The sequence shown here is derived from an EMBL/GenBank/DDBJ whole genome shotgun (WGS) entry which is preliminary data.</text>
</comment>